<accession>A0ABP1N5J7</accession>
<evidence type="ECO:0000313" key="1">
    <source>
        <dbReference type="EMBL" id="CAL7934878.1"/>
    </source>
</evidence>
<keyword evidence="2" id="KW-1185">Reference proteome</keyword>
<gene>
    <name evidence="1" type="ORF">XYLVIOL_LOCUS1260</name>
</gene>
<organism evidence="1 2">
    <name type="scientific">Xylocopa violacea</name>
    <name type="common">Violet carpenter bee</name>
    <name type="synonym">Apis violacea</name>
    <dbReference type="NCBI Taxonomy" id="135666"/>
    <lineage>
        <taxon>Eukaryota</taxon>
        <taxon>Metazoa</taxon>
        <taxon>Ecdysozoa</taxon>
        <taxon>Arthropoda</taxon>
        <taxon>Hexapoda</taxon>
        <taxon>Insecta</taxon>
        <taxon>Pterygota</taxon>
        <taxon>Neoptera</taxon>
        <taxon>Endopterygota</taxon>
        <taxon>Hymenoptera</taxon>
        <taxon>Apocrita</taxon>
        <taxon>Aculeata</taxon>
        <taxon>Apoidea</taxon>
        <taxon>Anthophila</taxon>
        <taxon>Apidae</taxon>
        <taxon>Xylocopa</taxon>
        <taxon>Xylocopa</taxon>
    </lineage>
</organism>
<evidence type="ECO:0008006" key="3">
    <source>
        <dbReference type="Google" id="ProtNLM"/>
    </source>
</evidence>
<dbReference type="Proteomes" id="UP001642520">
    <property type="component" value="Unassembled WGS sequence"/>
</dbReference>
<evidence type="ECO:0000313" key="2">
    <source>
        <dbReference type="Proteomes" id="UP001642520"/>
    </source>
</evidence>
<comment type="caution">
    <text evidence="1">The sequence shown here is derived from an EMBL/GenBank/DDBJ whole genome shotgun (WGS) entry which is preliminary data.</text>
</comment>
<name>A0ABP1N5J7_XYLVO</name>
<sequence length="382" mass="45118">MAMNLRRLCRLNISPANNILFKSNFINVGIRYLYTENDLGITAYENARFLFRNQFMSIENSFRTKMKEVCESNDGIVYTEDLKAMLHLAQQTDDDMEIINNMLIKYVQSKEERRFGSYAFSPVVMRMYYYLNQPQMALAMFENPIFADEFQFRSCYRVLMCLLFKHNMYKEMRSVHDKMYKTQGAEFIGGNIVLIYAACLKENTPETLEYALNYWKELYNVIKHGQRSCSLLSLLAIKHNKSRTALEILSISNRQTSMLVRCLKILAYMHMQRYMQIIPLLKSSVENNNINYRRPHFFADVIYELEEKVSTEDVMERNDLLHLIGEVKKHSLETNHTLEEFLFRPMALKPEVLKSSKSSNRNLRSVNSEDIKKTRVELQNFL</sequence>
<dbReference type="PANTHER" id="PTHR14700">
    <property type="entry name" value="PENTATRICOPEPTIDE REPEAT-CONTAINING PROTEIN 2, MITOCHONDRIAL"/>
    <property type="match status" value="1"/>
</dbReference>
<protein>
    <recommendedName>
        <fullName evidence="3">Pentatricopeptide repeat-containing protein 2, mitochondrial</fullName>
    </recommendedName>
</protein>
<dbReference type="EMBL" id="CAXAJV020001282">
    <property type="protein sequence ID" value="CAL7934878.1"/>
    <property type="molecule type" value="Genomic_DNA"/>
</dbReference>
<dbReference type="PANTHER" id="PTHR14700:SF0">
    <property type="entry name" value="PENTATRICOPEPTIDE REPEAT-CONTAINING PROTEIN 2, MITOCHONDRIAL"/>
    <property type="match status" value="1"/>
</dbReference>
<dbReference type="InterPro" id="IPR034629">
    <property type="entry name" value="PTCD2"/>
</dbReference>
<reference evidence="1 2" key="1">
    <citation type="submission" date="2024-08" db="EMBL/GenBank/DDBJ databases">
        <authorList>
            <person name="Will J Nash"/>
            <person name="Angela Man"/>
            <person name="Seanna McTaggart"/>
            <person name="Kendall Baker"/>
            <person name="Tom Barker"/>
            <person name="Leah Catchpole"/>
            <person name="Alex Durrant"/>
            <person name="Karim Gharbi"/>
            <person name="Naomi Irish"/>
            <person name="Gemy Kaithakottil"/>
            <person name="Debby Ku"/>
            <person name="Aaliyah Providence"/>
            <person name="Felix Shaw"/>
            <person name="David Swarbreck"/>
            <person name="Chris Watkins"/>
            <person name="Ann M. McCartney"/>
            <person name="Giulio Formenti"/>
            <person name="Alice Mouton"/>
            <person name="Noel Vella"/>
            <person name="Bjorn M von Reumont"/>
            <person name="Adriana Vella"/>
            <person name="Wilfried Haerty"/>
        </authorList>
    </citation>
    <scope>NUCLEOTIDE SEQUENCE [LARGE SCALE GENOMIC DNA]</scope>
</reference>
<proteinExistence type="predicted"/>